<comment type="caution">
    <text evidence="4">The sequence shown here is derived from an EMBL/GenBank/DDBJ whole genome shotgun (WGS) entry which is preliminary data.</text>
</comment>
<protein>
    <submittedName>
        <fullName evidence="4">Ribonuclease H-like domain</fullName>
    </submittedName>
</protein>
<evidence type="ECO:0000313" key="4">
    <source>
        <dbReference type="EMBL" id="KRX08871.1"/>
    </source>
</evidence>
<name>A0A0V0R2Z9_PSEPJ</name>
<keyword evidence="5" id="KW-1185">Reference proteome</keyword>
<evidence type="ECO:0000313" key="5">
    <source>
        <dbReference type="Proteomes" id="UP000054937"/>
    </source>
</evidence>
<dbReference type="OMA" id="IVHYHVD"/>
<comment type="similarity">
    <text evidence="1">Belongs to the argonaute family.</text>
</comment>
<feature type="domain" description="Piwi" evidence="3">
    <location>
        <begin position="363"/>
        <end position="690"/>
    </location>
</feature>
<dbReference type="Gene3D" id="2.170.260.10">
    <property type="entry name" value="paz domain"/>
    <property type="match status" value="1"/>
</dbReference>
<dbReference type="InParanoid" id="A0A0V0R2Z9"/>
<dbReference type="InterPro" id="IPR036397">
    <property type="entry name" value="RNaseH_sf"/>
</dbReference>
<dbReference type="EMBL" id="LDAU01000057">
    <property type="protein sequence ID" value="KRX08871.1"/>
    <property type="molecule type" value="Genomic_DNA"/>
</dbReference>
<proteinExistence type="inferred from homology"/>
<organism evidence="4 5">
    <name type="scientific">Pseudocohnilembus persalinus</name>
    <name type="common">Ciliate</name>
    <dbReference type="NCBI Taxonomy" id="266149"/>
    <lineage>
        <taxon>Eukaryota</taxon>
        <taxon>Sar</taxon>
        <taxon>Alveolata</taxon>
        <taxon>Ciliophora</taxon>
        <taxon>Intramacronucleata</taxon>
        <taxon>Oligohymenophorea</taxon>
        <taxon>Scuticociliatia</taxon>
        <taxon>Philasterida</taxon>
        <taxon>Pseudocohnilembidae</taxon>
        <taxon>Pseudocohnilembus</taxon>
    </lineage>
</organism>
<dbReference type="PANTHER" id="PTHR22891">
    <property type="entry name" value="EUKARYOTIC TRANSLATION INITIATION FACTOR 2C"/>
    <property type="match status" value="1"/>
</dbReference>
<dbReference type="Gene3D" id="3.40.50.2300">
    <property type="match status" value="1"/>
</dbReference>
<dbReference type="AlphaFoldDB" id="A0A0V0R2Z9"/>
<evidence type="ECO:0000259" key="3">
    <source>
        <dbReference type="PROSITE" id="PS50822"/>
    </source>
</evidence>
<dbReference type="Pfam" id="PF02171">
    <property type="entry name" value="Piwi"/>
    <property type="match status" value="1"/>
</dbReference>
<evidence type="ECO:0000256" key="1">
    <source>
        <dbReference type="RuleBase" id="RU361178"/>
    </source>
</evidence>
<dbReference type="InterPro" id="IPR036085">
    <property type="entry name" value="PAZ_dom_sf"/>
</dbReference>
<dbReference type="Pfam" id="PF02170">
    <property type="entry name" value="PAZ"/>
    <property type="match status" value="1"/>
</dbReference>
<accession>A0A0V0R2Z9</accession>
<dbReference type="PROSITE" id="PS50822">
    <property type="entry name" value="PIWI"/>
    <property type="match status" value="1"/>
</dbReference>
<feature type="domain" description="PAZ" evidence="2">
    <location>
        <begin position="73"/>
        <end position="192"/>
    </location>
</feature>
<dbReference type="GO" id="GO:0003723">
    <property type="term" value="F:RNA binding"/>
    <property type="evidence" value="ECO:0007669"/>
    <property type="project" value="InterPro"/>
</dbReference>
<dbReference type="InterPro" id="IPR003165">
    <property type="entry name" value="Piwi"/>
</dbReference>
<dbReference type="OrthoDB" id="445936at2759"/>
<dbReference type="Proteomes" id="UP000054937">
    <property type="component" value="Unassembled WGS sequence"/>
</dbReference>
<dbReference type="Gene3D" id="3.30.420.10">
    <property type="entry name" value="Ribonuclease H-like superfamily/Ribonuclease H"/>
    <property type="match status" value="1"/>
</dbReference>
<dbReference type="InterPro" id="IPR012337">
    <property type="entry name" value="RNaseH-like_sf"/>
</dbReference>
<dbReference type="SMART" id="SM00949">
    <property type="entry name" value="PAZ"/>
    <property type="match status" value="1"/>
</dbReference>
<evidence type="ECO:0000259" key="2">
    <source>
        <dbReference type="PROSITE" id="PS50821"/>
    </source>
</evidence>
<reference evidence="4 5" key="1">
    <citation type="journal article" date="2015" name="Sci. Rep.">
        <title>Genome of the facultative scuticociliatosis pathogen Pseudocohnilembus persalinus provides insight into its virulence through horizontal gene transfer.</title>
        <authorList>
            <person name="Xiong J."/>
            <person name="Wang G."/>
            <person name="Cheng J."/>
            <person name="Tian M."/>
            <person name="Pan X."/>
            <person name="Warren A."/>
            <person name="Jiang C."/>
            <person name="Yuan D."/>
            <person name="Miao W."/>
        </authorList>
    </citation>
    <scope>NUCLEOTIDE SEQUENCE [LARGE SCALE GENOMIC DNA]</scope>
    <source>
        <strain evidence="4">36N120E</strain>
    </source>
</reference>
<dbReference type="SUPFAM" id="SSF53098">
    <property type="entry name" value="Ribonuclease H-like"/>
    <property type="match status" value="1"/>
</dbReference>
<dbReference type="PROSITE" id="PS50821">
    <property type="entry name" value="PAZ"/>
    <property type="match status" value="1"/>
</dbReference>
<sequence length="704" mass="81972">MHFQIFYLLNFSAGDNLVSYQHVEQEQEFKTDKYSVIVTYVQQFDLNQLPEGTSNIASQSCYALADFSSRVMSSNTVLQEFYNCKNYQNEQDAINNLIGRNCIATYGSFNSYRIEEFHLNKSPKDEFFYNKKGKNVSFIQYFYEAYGVKIKDADQFMIESSVKVRQFNKETGQVEERIDTVFLVPELMFLTGMSDQQRKNHKSMQEVSKYTKLQPNQRVEYIRNIIENIVPQFKQQQIEQQIDQNEKVNLQEVQGFEAKPPKLFLSHNQEIIPNKGLFKIQQTAIKSPIFLQNNDWVIIYTKKDNYCDQIADKFLSSLKFSTKAYGITLDSPQMVSLPRMSDDQWVNNVEGYLGTLEKNIPKVVITLIDQFQSSTLYSKLKELFLKKKGIIHQNAIKDTLMAKNFSLSILGNIALQINAKLNEPLWEVERPQQVGCQTMLIGIAHYKKLLVKDRKRCVAFVSSLDENFSKYFAQASFLKPESEFIKDIKKRVTESILQYYQHNDKKCPKEIVIFRYGLGEGQIQAVTENEVKQIKRGIADFNEILEQIAKNENKQFVKFDPKIACIVINANPDQKFFYKGVQQQSQNRNARGAHGSKFDIHNPYPGSTVADVITQKNFEFYQVAQNVNQGTAKPVRYQVTYNEIDWNEETYWLLVYYQCYNYYNWQGAVRTPGVYKYAEKLATLIGDTYQGKFSSKLQNSMFYL</sequence>
<dbReference type="InterPro" id="IPR003100">
    <property type="entry name" value="PAZ_dom"/>
</dbReference>
<dbReference type="SUPFAM" id="SSF101690">
    <property type="entry name" value="PAZ domain"/>
    <property type="match status" value="1"/>
</dbReference>
<gene>
    <name evidence="4" type="ORF">PPERSA_08975</name>
</gene>
<dbReference type="SMART" id="SM00950">
    <property type="entry name" value="Piwi"/>
    <property type="match status" value="1"/>
</dbReference>